<dbReference type="InterPro" id="IPR017853">
    <property type="entry name" value="GH"/>
</dbReference>
<evidence type="ECO:0000256" key="2">
    <source>
        <dbReference type="ARBA" id="ARBA00012601"/>
    </source>
</evidence>
<dbReference type="EMBL" id="BAAAIZ010000009">
    <property type="protein sequence ID" value="GAA1416381.1"/>
    <property type="molecule type" value="Genomic_DNA"/>
</dbReference>
<feature type="domain" description="Glycoside hydrolase family 5" evidence="6">
    <location>
        <begin position="200"/>
        <end position="450"/>
    </location>
</feature>
<protein>
    <recommendedName>
        <fullName evidence="2">cellulase</fullName>
        <ecNumber evidence="2">3.2.1.4</ecNumber>
    </recommendedName>
</protein>
<dbReference type="Proteomes" id="UP001500973">
    <property type="component" value="Unassembled WGS sequence"/>
</dbReference>
<sequence>MATHTANEEPRTEESRISLWRRVRRYAVPASMIETATARRRAGDWAGACSAAHLDHEIDLRSLARTHGHDLATRVRADLRHLAPDLLRWHMPRAAPDGLLRPGTTIALACYDTDGPVTDLANPDRLLFHAPSGKFPNLCGIGAPHMRPARTPRRLAALTAALGGLLLALTSAPAATAGAPAAATPVEANGQLRVCGVELCNERGSAIQLRGMSSHGTQWYPHCLTDGSLDALAHDWNADVLRVSTYVQEGGYETDPRHFTDLAGRLIRQAGERGMYVIVDWHMLHPGDPHANLAAARTFFTEIARRNAGRNNILYEIANEPNGVSWSRIKSYAEQLIPVIRGVDPDAPVLIGTRAWSSLGVSEGADESEVVNNPVRASNIMYTFHFYADSHREEYLATLSRAADRIPVFVTEFGTQNYAGEGANDFAMSQRYLDLMAAKKISWVNWNFSDDHRSGAVFSTGTCNAQGPWAGTASLKPAGVWIRDRIRTPDRFPAV</sequence>
<keyword evidence="8" id="KW-1185">Reference proteome</keyword>
<evidence type="ECO:0000256" key="5">
    <source>
        <dbReference type="RuleBase" id="RU361153"/>
    </source>
</evidence>
<dbReference type="PANTHER" id="PTHR34142">
    <property type="entry name" value="ENDO-BETA-1,4-GLUCANASE A"/>
    <property type="match status" value="1"/>
</dbReference>
<comment type="similarity">
    <text evidence="5">Belongs to the glycosyl hydrolase 5 (cellulase A) family.</text>
</comment>
<organism evidence="7 8">
    <name type="scientific">Streptomyces thermospinosisporus</name>
    <dbReference type="NCBI Taxonomy" id="161482"/>
    <lineage>
        <taxon>Bacteria</taxon>
        <taxon>Bacillati</taxon>
        <taxon>Actinomycetota</taxon>
        <taxon>Actinomycetes</taxon>
        <taxon>Kitasatosporales</taxon>
        <taxon>Streptomycetaceae</taxon>
        <taxon>Streptomyces</taxon>
    </lineage>
</organism>
<keyword evidence="4 5" id="KW-0326">Glycosidase</keyword>
<dbReference type="PROSITE" id="PS00659">
    <property type="entry name" value="GLYCOSYL_HYDROL_F5"/>
    <property type="match status" value="1"/>
</dbReference>
<evidence type="ECO:0000259" key="6">
    <source>
        <dbReference type="Pfam" id="PF00150"/>
    </source>
</evidence>
<dbReference type="InterPro" id="IPR018087">
    <property type="entry name" value="Glyco_hydro_5_CS"/>
</dbReference>
<accession>A0ABP4J994</accession>
<evidence type="ECO:0000313" key="7">
    <source>
        <dbReference type="EMBL" id="GAA1416381.1"/>
    </source>
</evidence>
<keyword evidence="3 5" id="KW-0378">Hydrolase</keyword>
<dbReference type="Pfam" id="PF00150">
    <property type="entry name" value="Cellulase"/>
    <property type="match status" value="1"/>
</dbReference>
<comment type="catalytic activity">
    <reaction evidence="1">
        <text>Endohydrolysis of (1-&gt;4)-beta-D-glucosidic linkages in cellulose, lichenin and cereal beta-D-glucans.</text>
        <dbReference type="EC" id="3.2.1.4"/>
    </reaction>
</comment>
<comment type="caution">
    <text evidence="7">The sequence shown here is derived from an EMBL/GenBank/DDBJ whole genome shotgun (WGS) entry which is preliminary data.</text>
</comment>
<dbReference type="InterPro" id="IPR001547">
    <property type="entry name" value="Glyco_hydro_5"/>
</dbReference>
<dbReference type="SUPFAM" id="SSF51445">
    <property type="entry name" value="(Trans)glycosidases"/>
    <property type="match status" value="1"/>
</dbReference>
<name>A0ABP4J994_9ACTN</name>
<evidence type="ECO:0000256" key="4">
    <source>
        <dbReference type="ARBA" id="ARBA00023295"/>
    </source>
</evidence>
<reference evidence="8" key="1">
    <citation type="journal article" date="2019" name="Int. J. Syst. Evol. Microbiol.">
        <title>The Global Catalogue of Microorganisms (GCM) 10K type strain sequencing project: providing services to taxonomists for standard genome sequencing and annotation.</title>
        <authorList>
            <consortium name="The Broad Institute Genomics Platform"/>
            <consortium name="The Broad Institute Genome Sequencing Center for Infectious Disease"/>
            <person name="Wu L."/>
            <person name="Ma J."/>
        </authorList>
    </citation>
    <scope>NUCLEOTIDE SEQUENCE [LARGE SCALE GENOMIC DNA]</scope>
    <source>
        <strain evidence="8">JCM 11756</strain>
    </source>
</reference>
<evidence type="ECO:0000313" key="8">
    <source>
        <dbReference type="Proteomes" id="UP001500973"/>
    </source>
</evidence>
<gene>
    <name evidence="7" type="ORF">GCM10009601_08080</name>
</gene>
<dbReference type="EC" id="3.2.1.4" evidence="2"/>
<proteinExistence type="inferred from homology"/>
<evidence type="ECO:0000256" key="1">
    <source>
        <dbReference type="ARBA" id="ARBA00000966"/>
    </source>
</evidence>
<dbReference type="Gene3D" id="3.20.20.80">
    <property type="entry name" value="Glycosidases"/>
    <property type="match status" value="1"/>
</dbReference>
<evidence type="ECO:0000256" key="3">
    <source>
        <dbReference type="ARBA" id="ARBA00022801"/>
    </source>
</evidence>
<dbReference type="PANTHER" id="PTHR34142:SF1">
    <property type="entry name" value="GLYCOSIDE HYDROLASE FAMILY 5 DOMAIN-CONTAINING PROTEIN"/>
    <property type="match status" value="1"/>
</dbReference>